<dbReference type="GO" id="GO:0035091">
    <property type="term" value="F:phosphatidylinositol binding"/>
    <property type="evidence" value="ECO:0007669"/>
    <property type="project" value="TreeGrafter"/>
</dbReference>
<dbReference type="PROSITE" id="PS51207">
    <property type="entry name" value="PXA"/>
    <property type="match status" value="1"/>
</dbReference>
<dbReference type="SMART" id="SM00313">
    <property type="entry name" value="PXA"/>
    <property type="match status" value="1"/>
</dbReference>
<dbReference type="Proteomes" id="UP001302812">
    <property type="component" value="Unassembled WGS sequence"/>
</dbReference>
<feature type="domain" description="PXA" evidence="4">
    <location>
        <begin position="111"/>
        <end position="299"/>
    </location>
</feature>
<dbReference type="AlphaFoldDB" id="A0AAN6YU17"/>
<dbReference type="RefSeq" id="XP_064671606.1">
    <property type="nucleotide sequence ID" value="XM_064811330.1"/>
</dbReference>
<evidence type="ECO:0000313" key="6">
    <source>
        <dbReference type="Proteomes" id="UP001302812"/>
    </source>
</evidence>
<feature type="compositionally biased region" description="Pro residues" evidence="3">
    <location>
        <begin position="10"/>
        <end position="25"/>
    </location>
</feature>
<dbReference type="EMBL" id="MU853337">
    <property type="protein sequence ID" value="KAK4114036.1"/>
    <property type="molecule type" value="Genomic_DNA"/>
</dbReference>
<dbReference type="InterPro" id="IPR051837">
    <property type="entry name" value="SortingNexin/PXDomain-PKLike"/>
</dbReference>
<accession>A0AAN6YU17</accession>
<proteinExistence type="predicted"/>
<feature type="region of interest" description="Disordered" evidence="3">
    <location>
        <begin position="1"/>
        <end position="74"/>
    </location>
</feature>
<organism evidence="5 6">
    <name type="scientific">Canariomyces notabilis</name>
    <dbReference type="NCBI Taxonomy" id="2074819"/>
    <lineage>
        <taxon>Eukaryota</taxon>
        <taxon>Fungi</taxon>
        <taxon>Dikarya</taxon>
        <taxon>Ascomycota</taxon>
        <taxon>Pezizomycotina</taxon>
        <taxon>Sordariomycetes</taxon>
        <taxon>Sordariomycetidae</taxon>
        <taxon>Sordariales</taxon>
        <taxon>Chaetomiaceae</taxon>
        <taxon>Canariomyces</taxon>
    </lineage>
</organism>
<dbReference type="Pfam" id="PF02194">
    <property type="entry name" value="PXA"/>
    <property type="match status" value="1"/>
</dbReference>
<dbReference type="GO" id="GO:0005769">
    <property type="term" value="C:early endosome"/>
    <property type="evidence" value="ECO:0007669"/>
    <property type="project" value="TreeGrafter"/>
</dbReference>
<dbReference type="GeneID" id="89935455"/>
<evidence type="ECO:0000313" key="5">
    <source>
        <dbReference type="EMBL" id="KAK4114036.1"/>
    </source>
</evidence>
<sequence length="438" mass="47803">MTTAADADAHPPPTPPPPPAPVPTPRPKHSHSRTSSLQPGPVPVSAEHGAASPSQSGGGVARRTARTAPPDPLSDKATAFLIRRVLCPQNSDKGRGSPAPIQDILPPLSSRNDVDLQLYALIAIILREYVQNWYTKITADETFVAEIVQIIAHITRALEQRLRKVDLESLLFDELPELLDNHVTAYRASHDPITQPPVQTDPREIYHSLCPLPALSPVLRSADPESAAAQAENEAAYRQLLVQAVLAVLLPTEDLQNGCLTALVGQIFSELIIGNAVSNRLSEPWLIWELLIIVSRTGRGRSISEDGNLPGKSRNGLRGTRRALSLQAVFWTILQWCFLATSLVRTAFAILVMSRSLPPRVLRGAGFQKDKDQHEVGAKNDPQASNTPVLAFRLWCAISNLTEMDARMPWLCGALSMLQWIAMTGPGRIAAFNGRLDR</sequence>
<reference evidence="5" key="2">
    <citation type="submission" date="2023-05" db="EMBL/GenBank/DDBJ databases">
        <authorList>
            <consortium name="Lawrence Berkeley National Laboratory"/>
            <person name="Steindorff A."/>
            <person name="Hensen N."/>
            <person name="Bonometti L."/>
            <person name="Westerberg I."/>
            <person name="Brannstrom I.O."/>
            <person name="Guillou S."/>
            <person name="Cros-Aarteil S."/>
            <person name="Calhoun S."/>
            <person name="Haridas S."/>
            <person name="Kuo A."/>
            <person name="Mondo S."/>
            <person name="Pangilinan J."/>
            <person name="Riley R."/>
            <person name="Labutti K."/>
            <person name="Andreopoulos B."/>
            <person name="Lipzen A."/>
            <person name="Chen C."/>
            <person name="Yanf M."/>
            <person name="Daum C."/>
            <person name="Ng V."/>
            <person name="Clum A."/>
            <person name="Ohm R."/>
            <person name="Martin F."/>
            <person name="Silar P."/>
            <person name="Natvig D."/>
            <person name="Lalanne C."/>
            <person name="Gautier V."/>
            <person name="Ament-Velasquez S.L."/>
            <person name="Kruys A."/>
            <person name="Hutchinson M.I."/>
            <person name="Powell A.J."/>
            <person name="Barry K."/>
            <person name="Miller A.N."/>
            <person name="Grigoriev I.V."/>
            <person name="Debuchy R."/>
            <person name="Gladieux P."/>
            <person name="Thoren M.H."/>
            <person name="Johannesson H."/>
        </authorList>
    </citation>
    <scope>NUCLEOTIDE SEQUENCE</scope>
    <source>
        <strain evidence="5">CBS 508.74</strain>
    </source>
</reference>
<comment type="subcellular location">
    <subcellularLocation>
        <location evidence="1">Cytoplasm</location>
    </subcellularLocation>
</comment>
<evidence type="ECO:0000256" key="3">
    <source>
        <dbReference type="SAM" id="MobiDB-lite"/>
    </source>
</evidence>
<comment type="caution">
    <text evidence="5">The sequence shown here is derived from an EMBL/GenBank/DDBJ whole genome shotgun (WGS) entry which is preliminary data.</text>
</comment>
<reference evidence="5" key="1">
    <citation type="journal article" date="2023" name="Mol. Phylogenet. Evol.">
        <title>Genome-scale phylogeny and comparative genomics of the fungal order Sordariales.</title>
        <authorList>
            <person name="Hensen N."/>
            <person name="Bonometti L."/>
            <person name="Westerberg I."/>
            <person name="Brannstrom I.O."/>
            <person name="Guillou S."/>
            <person name="Cros-Aarteil S."/>
            <person name="Calhoun S."/>
            <person name="Haridas S."/>
            <person name="Kuo A."/>
            <person name="Mondo S."/>
            <person name="Pangilinan J."/>
            <person name="Riley R."/>
            <person name="LaButti K."/>
            <person name="Andreopoulos B."/>
            <person name="Lipzen A."/>
            <person name="Chen C."/>
            <person name="Yan M."/>
            <person name="Daum C."/>
            <person name="Ng V."/>
            <person name="Clum A."/>
            <person name="Steindorff A."/>
            <person name="Ohm R.A."/>
            <person name="Martin F."/>
            <person name="Silar P."/>
            <person name="Natvig D.O."/>
            <person name="Lalanne C."/>
            <person name="Gautier V."/>
            <person name="Ament-Velasquez S.L."/>
            <person name="Kruys A."/>
            <person name="Hutchinson M.I."/>
            <person name="Powell A.J."/>
            <person name="Barry K."/>
            <person name="Miller A.N."/>
            <person name="Grigoriev I.V."/>
            <person name="Debuchy R."/>
            <person name="Gladieux P."/>
            <person name="Hiltunen Thoren M."/>
            <person name="Johannesson H."/>
        </authorList>
    </citation>
    <scope>NUCLEOTIDE SEQUENCE</scope>
    <source>
        <strain evidence="5">CBS 508.74</strain>
    </source>
</reference>
<gene>
    <name evidence="5" type="ORF">N656DRAFT_706130</name>
</gene>
<name>A0AAN6YU17_9PEZI</name>
<evidence type="ECO:0000256" key="2">
    <source>
        <dbReference type="ARBA" id="ARBA00022490"/>
    </source>
</evidence>
<evidence type="ECO:0000256" key="1">
    <source>
        <dbReference type="ARBA" id="ARBA00004496"/>
    </source>
</evidence>
<protein>
    <recommendedName>
        <fullName evidence="4">PXA domain-containing protein</fullName>
    </recommendedName>
</protein>
<keyword evidence="2" id="KW-0963">Cytoplasm</keyword>
<dbReference type="PANTHER" id="PTHR22999">
    <property type="entry name" value="PX SERINE/THREONINE KINASE PXK"/>
    <property type="match status" value="1"/>
</dbReference>
<keyword evidence="6" id="KW-1185">Reference proteome</keyword>
<dbReference type="GO" id="GO:0005770">
    <property type="term" value="C:late endosome"/>
    <property type="evidence" value="ECO:0007669"/>
    <property type="project" value="TreeGrafter"/>
</dbReference>
<dbReference type="InterPro" id="IPR003114">
    <property type="entry name" value="Phox_assoc"/>
</dbReference>
<dbReference type="GO" id="GO:0045022">
    <property type="term" value="P:early endosome to late endosome transport"/>
    <property type="evidence" value="ECO:0007669"/>
    <property type="project" value="TreeGrafter"/>
</dbReference>
<evidence type="ECO:0000259" key="4">
    <source>
        <dbReference type="PROSITE" id="PS51207"/>
    </source>
</evidence>
<dbReference type="PANTHER" id="PTHR22999:SF23">
    <property type="entry name" value="SORTING NEXIN-16"/>
    <property type="match status" value="1"/>
</dbReference>